<dbReference type="PANTHER" id="PTHR31367">
    <property type="entry name" value="CYTOSOLIC 5'-NUCLEOTIDASE 1 FAMILY MEMBER"/>
    <property type="match status" value="1"/>
</dbReference>
<gene>
    <name evidence="1" type="ORF">GCM10023094_24620</name>
</gene>
<protein>
    <submittedName>
        <fullName evidence="1">5'-nucleotidase</fullName>
    </submittedName>
</protein>
<reference evidence="2" key="1">
    <citation type="journal article" date="2019" name="Int. J. Syst. Evol. Microbiol.">
        <title>The Global Catalogue of Microorganisms (GCM) 10K type strain sequencing project: providing services to taxonomists for standard genome sequencing and annotation.</title>
        <authorList>
            <consortium name="The Broad Institute Genomics Platform"/>
            <consortium name="The Broad Institute Genome Sequencing Center for Infectious Disease"/>
            <person name="Wu L."/>
            <person name="Ma J."/>
        </authorList>
    </citation>
    <scope>NUCLEOTIDE SEQUENCE [LARGE SCALE GENOMIC DNA]</scope>
    <source>
        <strain evidence="2">JCM 32206</strain>
    </source>
</reference>
<dbReference type="InterPro" id="IPR010394">
    <property type="entry name" value="5-nucleotidase"/>
</dbReference>
<dbReference type="Proteomes" id="UP001501183">
    <property type="component" value="Unassembled WGS sequence"/>
</dbReference>
<evidence type="ECO:0000313" key="2">
    <source>
        <dbReference type="Proteomes" id="UP001501183"/>
    </source>
</evidence>
<dbReference type="PANTHER" id="PTHR31367:SF5">
    <property type="entry name" value="CYTOSOLIC 5'-NUCLEOTIDASE 1A"/>
    <property type="match status" value="1"/>
</dbReference>
<dbReference type="RefSeq" id="WP_345345186.1">
    <property type="nucleotide sequence ID" value="NZ_BAABFB010000040.1"/>
</dbReference>
<name>A0ABP8P3X4_9NOCA</name>
<organism evidence="1 2">
    <name type="scientific">Rhodococcus olei</name>
    <dbReference type="NCBI Taxonomy" id="2161675"/>
    <lineage>
        <taxon>Bacteria</taxon>
        <taxon>Bacillati</taxon>
        <taxon>Actinomycetota</taxon>
        <taxon>Actinomycetes</taxon>
        <taxon>Mycobacteriales</taxon>
        <taxon>Nocardiaceae</taxon>
        <taxon>Rhodococcus</taxon>
    </lineage>
</organism>
<comment type="caution">
    <text evidence="1">The sequence shown here is derived from an EMBL/GenBank/DDBJ whole genome shotgun (WGS) entry which is preliminary data.</text>
</comment>
<dbReference type="EMBL" id="BAABFB010000040">
    <property type="protein sequence ID" value="GAA4479464.1"/>
    <property type="molecule type" value="Genomic_DNA"/>
</dbReference>
<dbReference type="Pfam" id="PF06189">
    <property type="entry name" value="5-nucleotidase"/>
    <property type="match status" value="1"/>
</dbReference>
<sequence length="356" mass="38670">MPFKLDHRLVIGVASSALFDLTESDAVFRERGEAGYRVYQEEHLDTPLAGGVAFPFVKRLLSLNDLSPAADDPLVQVIILSRNDPMTGLRVMRSIEHHDLKITRAIFTQGLSPYPYIPALGIALFLSANSDDVRGATAAGYPAGLVLDSPARDEADDTELRVAVDFDGVVIDDASESVMQSGGLTEFHNHERANAATPHNQGPLAQFLIRLSAIQRIEDARVDSDATYTRRIRISIVSARDAPAHERAVMTLKSWDVAVNDAFFLGGVDKGPVLGVLRPHIYFDDQRSHLTSSSRFVASVHVPYGELNRLAETDADEASPTLLLEPPLPTSQAIADPGLLESVEVNATAVGREQTT</sequence>
<accession>A0ABP8P3X4</accession>
<proteinExistence type="predicted"/>
<evidence type="ECO:0000313" key="1">
    <source>
        <dbReference type="EMBL" id="GAA4479464.1"/>
    </source>
</evidence>
<keyword evidence="2" id="KW-1185">Reference proteome</keyword>